<gene>
    <name evidence="1" type="ORF">QBC33DRAFT_209581</name>
</gene>
<sequence>MPSVRSLLSNFRLSSGKMLAKNELDCILAWIAQKSDKLDFTSFAGTYHCETVMFSLQLLARDRVNMTTTSAAERGVLLPDKEVVNEFVKDITILPVTKRCCPACHILLNYVSDLTLKAIRYPGSHPHWSSCSLPPWITKDAGEHMLRQASDVLQHRLMRIPELVRKEQS</sequence>
<protein>
    <submittedName>
        <fullName evidence="1">Uncharacterized protein</fullName>
    </submittedName>
</protein>
<evidence type="ECO:0000313" key="1">
    <source>
        <dbReference type="EMBL" id="KAK1764162.1"/>
    </source>
</evidence>
<dbReference type="AlphaFoldDB" id="A0AAJ0BUC5"/>
<reference evidence="1" key="1">
    <citation type="submission" date="2023-06" db="EMBL/GenBank/DDBJ databases">
        <title>Genome-scale phylogeny and comparative genomics of the fungal order Sordariales.</title>
        <authorList>
            <consortium name="Lawrence Berkeley National Laboratory"/>
            <person name="Hensen N."/>
            <person name="Bonometti L."/>
            <person name="Westerberg I."/>
            <person name="Brannstrom I.O."/>
            <person name="Guillou S."/>
            <person name="Cros-Aarteil S."/>
            <person name="Calhoun S."/>
            <person name="Haridas S."/>
            <person name="Kuo A."/>
            <person name="Mondo S."/>
            <person name="Pangilinan J."/>
            <person name="Riley R."/>
            <person name="Labutti K."/>
            <person name="Andreopoulos B."/>
            <person name="Lipzen A."/>
            <person name="Chen C."/>
            <person name="Yanf M."/>
            <person name="Daum C."/>
            <person name="Ng V."/>
            <person name="Clum A."/>
            <person name="Steindorff A."/>
            <person name="Ohm R."/>
            <person name="Martin F."/>
            <person name="Silar P."/>
            <person name="Natvig D."/>
            <person name="Lalanne C."/>
            <person name="Gautier V."/>
            <person name="Ament-Velasquez S.L."/>
            <person name="Kruys A."/>
            <person name="Hutchinson M.I."/>
            <person name="Powell A.J."/>
            <person name="Barry K."/>
            <person name="Miller A.N."/>
            <person name="Grigoriev I.V."/>
            <person name="Debuchy R."/>
            <person name="Gladieux P."/>
            <person name="Thoren M.H."/>
            <person name="Johannesson H."/>
        </authorList>
    </citation>
    <scope>NUCLEOTIDE SEQUENCE</scope>
    <source>
        <strain evidence="1">8032-3</strain>
    </source>
</reference>
<evidence type="ECO:0000313" key="2">
    <source>
        <dbReference type="Proteomes" id="UP001244011"/>
    </source>
</evidence>
<name>A0AAJ0BUC5_9PEZI</name>
<organism evidence="1 2">
    <name type="scientific">Phialemonium atrogriseum</name>
    <dbReference type="NCBI Taxonomy" id="1093897"/>
    <lineage>
        <taxon>Eukaryota</taxon>
        <taxon>Fungi</taxon>
        <taxon>Dikarya</taxon>
        <taxon>Ascomycota</taxon>
        <taxon>Pezizomycotina</taxon>
        <taxon>Sordariomycetes</taxon>
        <taxon>Sordariomycetidae</taxon>
        <taxon>Cephalothecales</taxon>
        <taxon>Cephalothecaceae</taxon>
        <taxon>Phialemonium</taxon>
    </lineage>
</organism>
<dbReference type="RefSeq" id="XP_060280375.1">
    <property type="nucleotide sequence ID" value="XM_060422645.1"/>
</dbReference>
<accession>A0AAJ0BUC5</accession>
<comment type="caution">
    <text evidence="1">The sequence shown here is derived from an EMBL/GenBank/DDBJ whole genome shotgun (WGS) entry which is preliminary data.</text>
</comment>
<proteinExistence type="predicted"/>
<keyword evidence="2" id="KW-1185">Reference proteome</keyword>
<dbReference type="EMBL" id="MU839022">
    <property type="protein sequence ID" value="KAK1764162.1"/>
    <property type="molecule type" value="Genomic_DNA"/>
</dbReference>
<dbReference type="GeneID" id="85305832"/>
<dbReference type="Proteomes" id="UP001244011">
    <property type="component" value="Unassembled WGS sequence"/>
</dbReference>